<comment type="caution">
    <text evidence="2">The sequence shown here is derived from an EMBL/GenBank/DDBJ whole genome shotgun (WGS) entry which is preliminary data.</text>
</comment>
<evidence type="ECO:0008006" key="4">
    <source>
        <dbReference type="Google" id="ProtNLM"/>
    </source>
</evidence>
<feature type="chain" id="PRO_5013037598" description="DUF1329 domain-containing protein" evidence="1">
    <location>
        <begin position="22"/>
        <end position="336"/>
    </location>
</feature>
<dbReference type="Proteomes" id="UP000219329">
    <property type="component" value="Unassembled WGS sequence"/>
</dbReference>
<proteinExistence type="predicted"/>
<sequence>METRFLTAILRSSAIAYGALAAVSTLSAQDVAWELGRTIDGQPDLQGVWANNTITPIERPEAFADKEFLTDEDIKFLKQRVIDIAEEDGDALFGGGVLSAALTGDTVSYDPSTGNYDQSWLADRSVHRRTSQITDPPSGKYPSRTEEAIAMGNAAAQRRVDHPADSWLDRPLTERCISYGAPYLGSGYNSYWQIVQSKDHIVIVQEMIHDVRVIPLIKKFTLDESIKLWHGDSRGYWDGDTLVIETANYSDKSGYGPKTSEKYNVEYLTRINEKELRYEIITDDSGTFAAPYTREIVFDHSPDPIYEYACHEGNYGMEYILSGHRADERFALEKEN</sequence>
<evidence type="ECO:0000313" key="3">
    <source>
        <dbReference type="Proteomes" id="UP000219329"/>
    </source>
</evidence>
<evidence type="ECO:0000256" key="1">
    <source>
        <dbReference type="SAM" id="SignalP"/>
    </source>
</evidence>
<reference evidence="2 3" key="1">
    <citation type="submission" date="2017-08" db="EMBL/GenBank/DDBJ databases">
        <title>Fine stratification of microbial communities through a metagenomic profile of the photic zone.</title>
        <authorList>
            <person name="Haro-Moreno J.M."/>
            <person name="Lopez-Perez M."/>
            <person name="De La Torre J."/>
            <person name="Picazo A."/>
            <person name="Camacho A."/>
            <person name="Rodriguez-Valera F."/>
        </authorList>
    </citation>
    <scope>NUCLEOTIDE SEQUENCE [LARGE SCALE GENOMIC DNA]</scope>
    <source>
        <strain evidence="2">MED-G28</strain>
    </source>
</reference>
<accession>A0A2A5W7G1</accession>
<name>A0A2A5W7G1_9GAMM</name>
<gene>
    <name evidence="2" type="ORF">CNF02_12735</name>
</gene>
<keyword evidence="1" id="KW-0732">Signal</keyword>
<dbReference type="AlphaFoldDB" id="A0A2A5W7G1"/>
<protein>
    <recommendedName>
        <fullName evidence="4">DUF1329 domain-containing protein</fullName>
    </recommendedName>
</protein>
<evidence type="ECO:0000313" key="2">
    <source>
        <dbReference type="EMBL" id="PDH32228.1"/>
    </source>
</evidence>
<organism evidence="2 3">
    <name type="scientific">OM182 bacterium MED-G28</name>
    <dbReference type="NCBI Taxonomy" id="1986256"/>
    <lineage>
        <taxon>Bacteria</taxon>
        <taxon>Pseudomonadati</taxon>
        <taxon>Pseudomonadota</taxon>
        <taxon>Gammaproteobacteria</taxon>
        <taxon>OMG group</taxon>
        <taxon>OM182 clade</taxon>
    </lineage>
</organism>
<dbReference type="EMBL" id="NTJZ01000020">
    <property type="protein sequence ID" value="PDH32228.1"/>
    <property type="molecule type" value="Genomic_DNA"/>
</dbReference>
<feature type="signal peptide" evidence="1">
    <location>
        <begin position="1"/>
        <end position="21"/>
    </location>
</feature>